<dbReference type="Gene3D" id="3.30.420.40">
    <property type="match status" value="2"/>
</dbReference>
<sequence length="338" mass="38185">MTDGGLKELHKASGGAWGGTKVDEEFYNMIIKIIGGPVWSKFKDENTADYHDLQRELETKKRTITPESTGKITIKVPVKIVQTYEKESGETIDEAIDGSNYKGKIKWLSDKLRIDANVFQHLFKPCTDQIIAHVKSLLQDPQVKDTKIFLMVGGFSESAMLQNAVMKALPDCKVIIPDEAGLCVLRGAVIFGHKPVSITSRVSKYTYGINISPPFDSTIHKEDHRVSVGGVDRCRDIFKRYIQEGETVRVGEARSGKHVTLKSNQKEMLLKIFASPKREPMFVDEQDCEYLGKVVVNLPDSEDKIRVEVKMMFGETELTVEAQELSTHMKYRAYFDFL</sequence>
<dbReference type="InterPro" id="IPR043129">
    <property type="entry name" value="ATPase_NBD"/>
</dbReference>
<comment type="caution">
    <text evidence="1">The sequence shown here is derived from an EMBL/GenBank/DDBJ whole genome shotgun (WGS) entry which is preliminary data.</text>
</comment>
<protein>
    <submittedName>
        <fullName evidence="1">Uncharacterized protein</fullName>
    </submittedName>
</protein>
<evidence type="ECO:0000313" key="2">
    <source>
        <dbReference type="Proteomes" id="UP000828390"/>
    </source>
</evidence>
<dbReference type="PANTHER" id="PTHR14187:SF5">
    <property type="entry name" value="HEAT SHOCK 70 KDA PROTEIN 12A"/>
    <property type="match status" value="1"/>
</dbReference>
<reference evidence="1" key="1">
    <citation type="journal article" date="2019" name="bioRxiv">
        <title>The Genome of the Zebra Mussel, Dreissena polymorpha: A Resource for Invasive Species Research.</title>
        <authorList>
            <person name="McCartney M.A."/>
            <person name="Auch B."/>
            <person name="Kono T."/>
            <person name="Mallez S."/>
            <person name="Zhang Y."/>
            <person name="Obille A."/>
            <person name="Becker A."/>
            <person name="Abrahante J.E."/>
            <person name="Garbe J."/>
            <person name="Badalamenti J.P."/>
            <person name="Herman A."/>
            <person name="Mangelson H."/>
            <person name="Liachko I."/>
            <person name="Sullivan S."/>
            <person name="Sone E.D."/>
            <person name="Koren S."/>
            <person name="Silverstein K.A.T."/>
            <person name="Beckman K.B."/>
            <person name="Gohl D.M."/>
        </authorList>
    </citation>
    <scope>NUCLEOTIDE SEQUENCE</scope>
    <source>
        <strain evidence="1">Duluth1</strain>
        <tissue evidence="1">Whole animal</tissue>
    </source>
</reference>
<dbReference type="SUPFAM" id="SSF53067">
    <property type="entry name" value="Actin-like ATPase domain"/>
    <property type="match status" value="1"/>
</dbReference>
<dbReference type="Proteomes" id="UP000828390">
    <property type="component" value="Unassembled WGS sequence"/>
</dbReference>
<gene>
    <name evidence="1" type="ORF">DPMN_116263</name>
</gene>
<keyword evidence="2" id="KW-1185">Reference proteome</keyword>
<evidence type="ECO:0000313" key="1">
    <source>
        <dbReference type="EMBL" id="KAH3842759.1"/>
    </source>
</evidence>
<reference evidence="1" key="2">
    <citation type="submission" date="2020-11" db="EMBL/GenBank/DDBJ databases">
        <authorList>
            <person name="McCartney M.A."/>
            <person name="Auch B."/>
            <person name="Kono T."/>
            <person name="Mallez S."/>
            <person name="Becker A."/>
            <person name="Gohl D.M."/>
            <person name="Silverstein K.A.T."/>
            <person name="Koren S."/>
            <person name="Bechman K.B."/>
            <person name="Herman A."/>
            <person name="Abrahante J.E."/>
            <person name="Garbe J."/>
        </authorList>
    </citation>
    <scope>NUCLEOTIDE SEQUENCE</scope>
    <source>
        <strain evidence="1">Duluth1</strain>
        <tissue evidence="1">Whole animal</tissue>
    </source>
</reference>
<accession>A0A9D4QTE2</accession>
<proteinExistence type="predicted"/>
<dbReference type="PANTHER" id="PTHR14187">
    <property type="entry name" value="ALPHA KINASE/ELONGATION FACTOR 2 KINASE"/>
    <property type="match status" value="1"/>
</dbReference>
<dbReference type="Gene3D" id="3.90.640.10">
    <property type="entry name" value="Actin, Chain A, domain 4"/>
    <property type="match status" value="1"/>
</dbReference>
<name>A0A9D4QTE2_DREPO</name>
<dbReference type="AlphaFoldDB" id="A0A9D4QTE2"/>
<organism evidence="1 2">
    <name type="scientific">Dreissena polymorpha</name>
    <name type="common">Zebra mussel</name>
    <name type="synonym">Mytilus polymorpha</name>
    <dbReference type="NCBI Taxonomy" id="45954"/>
    <lineage>
        <taxon>Eukaryota</taxon>
        <taxon>Metazoa</taxon>
        <taxon>Spiralia</taxon>
        <taxon>Lophotrochozoa</taxon>
        <taxon>Mollusca</taxon>
        <taxon>Bivalvia</taxon>
        <taxon>Autobranchia</taxon>
        <taxon>Heteroconchia</taxon>
        <taxon>Euheterodonta</taxon>
        <taxon>Imparidentia</taxon>
        <taxon>Neoheterodontei</taxon>
        <taxon>Myida</taxon>
        <taxon>Dreissenoidea</taxon>
        <taxon>Dreissenidae</taxon>
        <taxon>Dreissena</taxon>
    </lineage>
</organism>
<dbReference type="EMBL" id="JAIWYP010000004">
    <property type="protein sequence ID" value="KAH3842759.1"/>
    <property type="molecule type" value="Genomic_DNA"/>
</dbReference>